<feature type="modified residue" description="4-aspartylphosphate" evidence="2">
    <location>
        <position position="65"/>
    </location>
</feature>
<evidence type="ECO:0000313" key="4">
    <source>
        <dbReference type="EMBL" id="AWK85748.1"/>
    </source>
</evidence>
<dbReference type="KEGG" id="azz:DEW08_05820"/>
<dbReference type="PROSITE" id="PS50110">
    <property type="entry name" value="RESPONSE_REGULATORY"/>
    <property type="match status" value="1"/>
</dbReference>
<dbReference type="InterPro" id="IPR001789">
    <property type="entry name" value="Sig_transdc_resp-reg_receiver"/>
</dbReference>
<name>A0A2S2CMK7_9PROT</name>
<dbReference type="PANTHER" id="PTHR44591:SF3">
    <property type="entry name" value="RESPONSE REGULATORY DOMAIN-CONTAINING PROTEIN"/>
    <property type="match status" value="1"/>
</dbReference>
<evidence type="ECO:0000256" key="1">
    <source>
        <dbReference type="ARBA" id="ARBA00022553"/>
    </source>
</evidence>
<organism evidence="4 5">
    <name type="scientific">Azospirillum thermophilum</name>
    <dbReference type="NCBI Taxonomy" id="2202148"/>
    <lineage>
        <taxon>Bacteria</taxon>
        <taxon>Pseudomonadati</taxon>
        <taxon>Pseudomonadota</taxon>
        <taxon>Alphaproteobacteria</taxon>
        <taxon>Rhodospirillales</taxon>
        <taxon>Azospirillaceae</taxon>
        <taxon>Azospirillum</taxon>
    </lineage>
</organism>
<dbReference type="OrthoDB" id="7243049at2"/>
<evidence type="ECO:0000256" key="2">
    <source>
        <dbReference type="PROSITE-ProRule" id="PRU00169"/>
    </source>
</evidence>
<dbReference type="EMBL" id="CP029352">
    <property type="protein sequence ID" value="AWK85748.1"/>
    <property type="molecule type" value="Genomic_DNA"/>
</dbReference>
<protein>
    <submittedName>
        <fullName evidence="4">Response regulator</fullName>
    </submittedName>
</protein>
<feature type="domain" description="Response regulatory" evidence="3">
    <location>
        <begin position="16"/>
        <end position="133"/>
    </location>
</feature>
<dbReference type="InterPro" id="IPR011006">
    <property type="entry name" value="CheY-like_superfamily"/>
</dbReference>
<dbReference type="Gene3D" id="3.40.50.2300">
    <property type="match status" value="1"/>
</dbReference>
<evidence type="ECO:0000259" key="3">
    <source>
        <dbReference type="PROSITE" id="PS50110"/>
    </source>
</evidence>
<dbReference type="SUPFAM" id="SSF52172">
    <property type="entry name" value="CheY-like"/>
    <property type="match status" value="1"/>
</dbReference>
<dbReference type="RefSeq" id="WP_109325164.1">
    <property type="nucleotide sequence ID" value="NZ_CP029352.1"/>
</dbReference>
<dbReference type="PANTHER" id="PTHR44591">
    <property type="entry name" value="STRESS RESPONSE REGULATOR PROTEIN 1"/>
    <property type="match status" value="1"/>
</dbReference>
<gene>
    <name evidence="4" type="ORF">DEW08_05820</name>
</gene>
<dbReference type="SMART" id="SM00448">
    <property type="entry name" value="REC"/>
    <property type="match status" value="1"/>
</dbReference>
<evidence type="ECO:0000313" key="5">
    <source>
        <dbReference type="Proteomes" id="UP000245629"/>
    </source>
</evidence>
<dbReference type="AlphaFoldDB" id="A0A2S2CMK7"/>
<keyword evidence="1 2" id="KW-0597">Phosphoprotein</keyword>
<dbReference type="Pfam" id="PF00072">
    <property type="entry name" value="Response_reg"/>
    <property type="match status" value="1"/>
</dbReference>
<accession>A0A2S2CMK7</accession>
<sequence>MLDDTSDDGLRDGQARVLLVDDDPDYLHMLALAFERAGYAVHRAPNGLEAQEVLRCMTVDLVVTDILMPESDGYELIMRLRRMSDPPPVIALSGGSDRLRMPLPQLAVLLGAAAAFEKASGLTDLLAEAARLTATRNAPGGTRP</sequence>
<dbReference type="GO" id="GO:0000160">
    <property type="term" value="P:phosphorelay signal transduction system"/>
    <property type="evidence" value="ECO:0007669"/>
    <property type="project" value="InterPro"/>
</dbReference>
<reference evidence="5" key="1">
    <citation type="submission" date="2018-05" db="EMBL/GenBank/DDBJ databases">
        <title>Azospirillum thermophila sp. nov., a novel isolated from hot spring.</title>
        <authorList>
            <person name="Zhao Z."/>
        </authorList>
    </citation>
    <scope>NUCLEOTIDE SEQUENCE [LARGE SCALE GENOMIC DNA]</scope>
    <source>
        <strain evidence="5">CFH 70021</strain>
    </source>
</reference>
<dbReference type="InterPro" id="IPR050595">
    <property type="entry name" value="Bact_response_regulator"/>
</dbReference>
<dbReference type="Proteomes" id="UP000245629">
    <property type="component" value="Chromosome 1"/>
</dbReference>
<keyword evidence="5" id="KW-1185">Reference proteome</keyword>
<proteinExistence type="predicted"/>